<reference evidence="2 3" key="1">
    <citation type="journal article" date="2019" name="Mol. Ecol. Resour.">
        <title>Chromosome-level genome assembly of Triplophysa tibetana, a fish adapted to the harsh high-altitude environment of the Tibetan Plateau.</title>
        <authorList>
            <person name="Yang X."/>
            <person name="Liu H."/>
            <person name="Ma Z."/>
            <person name="Zou Y."/>
            <person name="Zou M."/>
            <person name="Mao Y."/>
            <person name="Li X."/>
            <person name="Wang H."/>
            <person name="Chen T."/>
            <person name="Wang W."/>
            <person name="Yang R."/>
        </authorList>
    </citation>
    <scope>NUCLEOTIDE SEQUENCE [LARGE SCALE GENOMIC DNA]</scope>
    <source>
        <strain evidence="2">TTIB1903HZAU</strain>
        <tissue evidence="2">Muscle</tissue>
    </source>
</reference>
<feature type="region of interest" description="Disordered" evidence="1">
    <location>
        <begin position="131"/>
        <end position="158"/>
    </location>
</feature>
<evidence type="ECO:0000256" key="1">
    <source>
        <dbReference type="SAM" id="MobiDB-lite"/>
    </source>
</evidence>
<dbReference type="PANTHER" id="PTHR34488:SF1">
    <property type="entry name" value="SI:CH211-245H14.1-RELATED"/>
    <property type="match status" value="1"/>
</dbReference>
<sequence>MAFKCFISTPESVKNIAEEFRKMAKRRKHHMNFKLKKMSDKDKCNLVLVYCPIVSRAGTDIQATLDKIKTEFSGKWVILIVLHHTFDPEISVSDSSKFDDSNVDLTVDCLFHEDQGLLKCERNSKATRKVKRFLKQKSKSNKKTDIESSSKVGKADQL</sequence>
<organism evidence="2 3">
    <name type="scientific">Triplophysa tibetana</name>
    <dbReference type="NCBI Taxonomy" id="1572043"/>
    <lineage>
        <taxon>Eukaryota</taxon>
        <taxon>Metazoa</taxon>
        <taxon>Chordata</taxon>
        <taxon>Craniata</taxon>
        <taxon>Vertebrata</taxon>
        <taxon>Euteleostomi</taxon>
        <taxon>Actinopterygii</taxon>
        <taxon>Neopterygii</taxon>
        <taxon>Teleostei</taxon>
        <taxon>Ostariophysi</taxon>
        <taxon>Cypriniformes</taxon>
        <taxon>Nemacheilidae</taxon>
        <taxon>Triplophysa</taxon>
    </lineage>
</organism>
<name>A0A5A9P5N4_9TELE</name>
<evidence type="ECO:0000313" key="3">
    <source>
        <dbReference type="Proteomes" id="UP000324632"/>
    </source>
</evidence>
<feature type="compositionally biased region" description="Basic residues" evidence="1">
    <location>
        <begin position="131"/>
        <end position="141"/>
    </location>
</feature>
<dbReference type="AlphaFoldDB" id="A0A5A9P5N4"/>
<accession>A0A5A9P5N4</accession>
<feature type="compositionally biased region" description="Basic and acidic residues" evidence="1">
    <location>
        <begin position="142"/>
        <end position="158"/>
    </location>
</feature>
<comment type="caution">
    <text evidence="2">The sequence shown here is derived from an EMBL/GenBank/DDBJ whole genome shotgun (WGS) entry which is preliminary data.</text>
</comment>
<keyword evidence="3" id="KW-1185">Reference proteome</keyword>
<dbReference type="Proteomes" id="UP000324632">
    <property type="component" value="Chromosome 9"/>
</dbReference>
<dbReference type="PANTHER" id="PTHR34488">
    <property type="entry name" value="SI:CH211-245H14.1-RELATED"/>
    <property type="match status" value="1"/>
</dbReference>
<gene>
    <name evidence="2" type="ORF">E1301_Tti017317</name>
</gene>
<proteinExistence type="predicted"/>
<evidence type="ECO:0000313" key="2">
    <source>
        <dbReference type="EMBL" id="KAA0717248.1"/>
    </source>
</evidence>
<protein>
    <submittedName>
        <fullName evidence="2">Uncharacterized protein</fullName>
    </submittedName>
</protein>
<dbReference type="EMBL" id="SOYY01000009">
    <property type="protein sequence ID" value="KAA0717248.1"/>
    <property type="molecule type" value="Genomic_DNA"/>
</dbReference>